<comment type="cofactor">
    <cofactor evidence="2">
        <name>Mg(2+)</name>
        <dbReference type="ChEBI" id="CHEBI:18420"/>
    </cofactor>
</comment>
<dbReference type="GO" id="GO:0004579">
    <property type="term" value="F:dolichyl-diphosphooligosaccharide-protein glycotransferase activity"/>
    <property type="evidence" value="ECO:0007669"/>
    <property type="project" value="UniProtKB-EC"/>
</dbReference>
<dbReference type="AlphaFoldDB" id="S9UY89"/>
<protein>
    <recommendedName>
        <fullName evidence="6">dolichyl-diphosphooligosaccharide--protein glycotransferase</fullName>
        <ecNumber evidence="6">2.4.99.18</ecNumber>
    </recommendedName>
</protein>
<comment type="pathway">
    <text evidence="4">Protein modification; protein glycosylation.</text>
</comment>
<dbReference type="GO" id="GO:0016020">
    <property type="term" value="C:membrane"/>
    <property type="evidence" value="ECO:0007669"/>
    <property type="project" value="InterPro"/>
</dbReference>
<keyword evidence="11" id="KW-0460">Magnesium</keyword>
<accession>S9UY89</accession>
<evidence type="ECO:0000256" key="5">
    <source>
        <dbReference type="ARBA" id="ARBA00010810"/>
    </source>
</evidence>
<dbReference type="PANTHER" id="PTHR13872:SF1">
    <property type="entry name" value="DOLICHYL-DIPHOSPHOOLIGOSACCHARIDE--PROTEIN GLYCOSYLTRANSFERASE SUBUNIT STT3B"/>
    <property type="match status" value="1"/>
</dbReference>
<dbReference type="Proteomes" id="UP000015354">
    <property type="component" value="Unassembled WGS sequence"/>
</dbReference>
<dbReference type="FunFam" id="3.40.50.12610:FF:000003">
    <property type="entry name" value="Oligosaccharyl transferase-like protein"/>
    <property type="match status" value="1"/>
</dbReference>
<evidence type="ECO:0000313" key="19">
    <source>
        <dbReference type="EMBL" id="EPY19546.1"/>
    </source>
</evidence>
<keyword evidence="7" id="KW-0328">Glycosyltransferase</keyword>
<dbReference type="Pfam" id="PF21436">
    <property type="entry name" value="STT3-PglB_core"/>
    <property type="match status" value="1"/>
</dbReference>
<dbReference type="UniPathway" id="UPA00378"/>
<dbReference type="InterPro" id="IPR048999">
    <property type="entry name" value="STT3-PglB_core"/>
</dbReference>
<keyword evidence="9 16" id="KW-0812">Transmembrane</keyword>
<dbReference type="EC" id="2.4.99.18" evidence="6"/>
<evidence type="ECO:0000313" key="20">
    <source>
        <dbReference type="Proteomes" id="UP000015354"/>
    </source>
</evidence>
<comment type="subcellular location">
    <subcellularLocation>
        <location evidence="3">Endomembrane system</location>
        <topology evidence="3">Multi-pass membrane protein</topology>
    </subcellularLocation>
</comment>
<evidence type="ECO:0000256" key="10">
    <source>
        <dbReference type="ARBA" id="ARBA00022723"/>
    </source>
</evidence>
<feature type="transmembrane region" description="Helical" evidence="16">
    <location>
        <begin position="407"/>
        <end position="423"/>
    </location>
</feature>
<feature type="transmembrane region" description="Helical" evidence="16">
    <location>
        <begin position="253"/>
        <end position="271"/>
    </location>
</feature>
<evidence type="ECO:0000256" key="16">
    <source>
        <dbReference type="SAM" id="Phobius"/>
    </source>
</evidence>
<comment type="similarity">
    <text evidence="5">Belongs to the STT3 family.</text>
</comment>
<evidence type="ECO:0000256" key="9">
    <source>
        <dbReference type="ARBA" id="ARBA00022692"/>
    </source>
</evidence>
<evidence type="ECO:0000256" key="1">
    <source>
        <dbReference type="ARBA" id="ARBA00001936"/>
    </source>
</evidence>
<sequence>MSDASVPRLFGLPQGPTRAVATHAVHALCAIIVVGFLYYAVHIRLISVRLYGRLIHEFDPWFNYRATEYLSEHGWTAFFHWFDEMSWYPLGRPVGTTIYPGLQLTAVALHRGLNAAGYAISLNDVCVLMPAWFGAIATLFACLLTYEVTFSPLATAICAALFAASPAHLMRSMAGEFDNECIALAAMLLTFYLWVRALRGERAWPIGLLAGLAYGNMVAAWGGFIFVINMIALHAGVCALVDWGRGTYSPALLRAYTLFYVVGTAIATRVPPVGLTPFKSLEQLSALVVLVLLWCLHVAEALRTRTKAPIRSFATLRLRAYVLCVAVAALLVAATVFAPAGFFRPLSSRVRALFVAHTRTGNPLVDSVAEHRSGGFFNVFSFLGIVGILWLVGVPLLLCYRSYRPPATLFALLYTVAGLYFSLRMMRLLVLGAPAACLCGGAALGICLDTGLRRAFWTAAGTSWDAREAELDQRRSGRRRPAVTVLGVDTRAWLRMERWPSTLEVPLLYCFVSLFLTMLFLGASVFEGHETARSTHPVIVFSHYTRHGVEHISDYLDSYVWMRENTPKDARVLSWWDYGYQITGIANRTTLADGNTWNHEHIATIGKMLTSPVKEAHGLVRHVADYVYIWAGQSGDLGKSPHMARIGNSVYRDICAVNDPLCRHFGFGGPSRTPTPSMRASLLYNLHEHNRTEGVSVDPSLFQEVHQSKYGLVRIYKVMNVSEASRAWVADRQNHVCSAPPDTWICPGQFPPAPEIQAMLRKRINFKQLEDFGHDKKKDAYYQAYMAQYARMDG</sequence>
<evidence type="ECO:0000256" key="15">
    <source>
        <dbReference type="ARBA" id="ARBA00048829"/>
    </source>
</evidence>
<keyword evidence="14" id="KW-0464">Manganese</keyword>
<evidence type="ECO:0000256" key="11">
    <source>
        <dbReference type="ARBA" id="ARBA00022842"/>
    </source>
</evidence>
<keyword evidence="10" id="KW-0479">Metal-binding</keyword>
<dbReference type="InterPro" id="IPR003674">
    <property type="entry name" value="Oligo_trans_STT3"/>
</dbReference>
<dbReference type="Gene3D" id="3.40.50.12610">
    <property type="match status" value="1"/>
</dbReference>
<keyword evidence="12 16" id="KW-1133">Transmembrane helix</keyword>
<evidence type="ECO:0000256" key="7">
    <source>
        <dbReference type="ARBA" id="ARBA00022676"/>
    </source>
</evidence>
<feature type="transmembrane region" description="Helical" evidence="16">
    <location>
        <begin position="376"/>
        <end position="400"/>
    </location>
</feature>
<comment type="caution">
    <text evidence="19">The sequence shown here is derived from an EMBL/GenBank/DDBJ whole genome shotgun (WGS) entry which is preliminary data.</text>
</comment>
<reference evidence="19 20" key="1">
    <citation type="journal article" date="2013" name="PLoS ONE">
        <title>Predicting the Proteins of Angomonas deanei, Strigomonas culicis and Their Respective Endosymbionts Reveals New Aspects of the Trypanosomatidae Family.</title>
        <authorList>
            <person name="Motta M.C."/>
            <person name="Martins A.C."/>
            <person name="de Souza S.S."/>
            <person name="Catta-Preta C.M."/>
            <person name="Silva R."/>
            <person name="Klein C.C."/>
            <person name="de Almeida L.G."/>
            <person name="de Lima Cunha O."/>
            <person name="Ciapina L.P."/>
            <person name="Brocchi M."/>
            <person name="Colabardini A.C."/>
            <person name="de Araujo Lima B."/>
            <person name="Machado C.R."/>
            <person name="de Almeida Soares C.M."/>
            <person name="Probst C.M."/>
            <person name="de Menezes C.B."/>
            <person name="Thompson C.E."/>
            <person name="Bartholomeu D.C."/>
            <person name="Gradia D.F."/>
            <person name="Pavoni D.P."/>
            <person name="Grisard E.C."/>
            <person name="Fantinatti-Garboggini F."/>
            <person name="Marchini F.K."/>
            <person name="Rodrigues-Luiz G.F."/>
            <person name="Wagner G."/>
            <person name="Goldman G.H."/>
            <person name="Fietto J.L."/>
            <person name="Elias M.C."/>
            <person name="Goldman M.H."/>
            <person name="Sagot M.F."/>
            <person name="Pereira M."/>
            <person name="Stoco P.H."/>
            <person name="de Mendonca-Neto R.P."/>
            <person name="Teixeira S.M."/>
            <person name="Maciel T.E."/>
            <person name="de Oliveira Mendes T.A."/>
            <person name="Urmenyi T.P."/>
            <person name="de Souza W."/>
            <person name="Schenkman S."/>
            <person name="de Vasconcelos A.T."/>
        </authorList>
    </citation>
    <scope>NUCLEOTIDE SEQUENCE [LARGE SCALE GENOMIC DNA]</scope>
</reference>
<comment type="cofactor">
    <cofactor evidence="1">
        <name>Mn(2+)</name>
        <dbReference type="ChEBI" id="CHEBI:29035"/>
    </cofactor>
</comment>
<organism evidence="19 20">
    <name type="scientific">Strigomonas culicis</name>
    <dbReference type="NCBI Taxonomy" id="28005"/>
    <lineage>
        <taxon>Eukaryota</taxon>
        <taxon>Discoba</taxon>
        <taxon>Euglenozoa</taxon>
        <taxon>Kinetoplastea</taxon>
        <taxon>Metakinetoplastina</taxon>
        <taxon>Trypanosomatida</taxon>
        <taxon>Trypanosomatidae</taxon>
        <taxon>Strigomonadinae</taxon>
        <taxon>Strigomonas</taxon>
    </lineage>
</organism>
<feature type="transmembrane region" description="Helical" evidence="16">
    <location>
        <begin position="218"/>
        <end position="241"/>
    </location>
</feature>
<gene>
    <name evidence="19" type="ORF">STCU_09395</name>
</gene>
<feature type="transmembrane region" description="Helical" evidence="16">
    <location>
        <begin position="181"/>
        <end position="198"/>
    </location>
</feature>
<evidence type="ECO:0000259" key="17">
    <source>
        <dbReference type="Pfam" id="PF02516"/>
    </source>
</evidence>
<evidence type="ECO:0000259" key="18">
    <source>
        <dbReference type="Pfam" id="PF21436"/>
    </source>
</evidence>
<dbReference type="Pfam" id="PF02516">
    <property type="entry name" value="STT3"/>
    <property type="match status" value="1"/>
</dbReference>
<dbReference type="GO" id="GO:0046872">
    <property type="term" value="F:metal ion binding"/>
    <property type="evidence" value="ECO:0007669"/>
    <property type="project" value="UniProtKB-KW"/>
</dbReference>
<feature type="transmembrane region" description="Helical" evidence="16">
    <location>
        <begin position="505"/>
        <end position="526"/>
    </location>
</feature>
<feature type="domain" description="Oligosaccharyl transferase STT3 N-terminal" evidence="17">
    <location>
        <begin position="47"/>
        <end position="432"/>
    </location>
</feature>
<dbReference type="InterPro" id="IPR048307">
    <property type="entry name" value="STT3_N"/>
</dbReference>
<feature type="transmembrane region" description="Helical" evidence="16">
    <location>
        <begin position="20"/>
        <end position="41"/>
    </location>
</feature>
<feature type="domain" description="STT3/PglB/AglB core" evidence="18">
    <location>
        <begin position="571"/>
        <end position="627"/>
    </location>
</feature>
<feature type="transmembrane region" description="Helical" evidence="16">
    <location>
        <begin position="125"/>
        <end position="146"/>
    </location>
</feature>
<evidence type="ECO:0000256" key="12">
    <source>
        <dbReference type="ARBA" id="ARBA00022989"/>
    </source>
</evidence>
<feature type="transmembrane region" description="Helical" evidence="16">
    <location>
        <begin position="429"/>
        <end position="448"/>
    </location>
</feature>
<evidence type="ECO:0000256" key="3">
    <source>
        <dbReference type="ARBA" id="ARBA00004127"/>
    </source>
</evidence>
<keyword evidence="13 16" id="KW-0472">Membrane</keyword>
<proteinExistence type="inferred from homology"/>
<evidence type="ECO:0000256" key="6">
    <source>
        <dbReference type="ARBA" id="ARBA00012605"/>
    </source>
</evidence>
<evidence type="ECO:0000256" key="4">
    <source>
        <dbReference type="ARBA" id="ARBA00004922"/>
    </source>
</evidence>
<evidence type="ECO:0000256" key="13">
    <source>
        <dbReference type="ARBA" id="ARBA00023136"/>
    </source>
</evidence>
<keyword evidence="20" id="KW-1185">Reference proteome</keyword>
<name>S9UY89_9TRYP</name>
<dbReference type="GO" id="GO:0012505">
    <property type="term" value="C:endomembrane system"/>
    <property type="evidence" value="ECO:0007669"/>
    <property type="project" value="UniProtKB-SubCell"/>
</dbReference>
<dbReference type="OrthoDB" id="10261066at2759"/>
<evidence type="ECO:0000256" key="14">
    <source>
        <dbReference type="ARBA" id="ARBA00023211"/>
    </source>
</evidence>
<dbReference type="EMBL" id="ATMH01009395">
    <property type="protein sequence ID" value="EPY19546.1"/>
    <property type="molecule type" value="Genomic_DNA"/>
</dbReference>
<evidence type="ECO:0000256" key="2">
    <source>
        <dbReference type="ARBA" id="ARBA00001946"/>
    </source>
</evidence>
<feature type="transmembrane region" description="Helical" evidence="16">
    <location>
        <begin position="283"/>
        <end position="299"/>
    </location>
</feature>
<feature type="transmembrane region" description="Helical" evidence="16">
    <location>
        <begin position="152"/>
        <end position="169"/>
    </location>
</feature>
<keyword evidence="8 19" id="KW-0808">Transferase</keyword>
<dbReference type="PANTHER" id="PTHR13872">
    <property type="entry name" value="DOLICHYL-DIPHOSPHOOLIGOSACCHARIDE--PROTEIN GLYCOSYLTRANSFERASE SUBUNIT"/>
    <property type="match status" value="1"/>
</dbReference>
<comment type="catalytic activity">
    <reaction evidence="15">
        <text>a di-trans,poly-cis-dolichyl diphosphooligosaccharide + L-asparaginyl-[protein] = N(4)-(oligosaccharide-(1-&gt;4)-N-acetyl-beta-D-glucosaminyl-(1-&gt;4)-N-acetyl-beta-D-glucosaminyl)-L-asparaginyl-[protein] + a di-trans,poly-cis-dolichyl diphosphate + H(+)</text>
        <dbReference type="Rhea" id="RHEA:22980"/>
        <dbReference type="Rhea" id="RHEA-COMP:12804"/>
        <dbReference type="Rhea" id="RHEA-COMP:12805"/>
        <dbReference type="Rhea" id="RHEA-COMP:19506"/>
        <dbReference type="Rhea" id="RHEA-COMP:19509"/>
        <dbReference type="ChEBI" id="CHEBI:15378"/>
        <dbReference type="ChEBI" id="CHEBI:50347"/>
        <dbReference type="ChEBI" id="CHEBI:57497"/>
        <dbReference type="ChEBI" id="CHEBI:57570"/>
        <dbReference type="ChEBI" id="CHEBI:132529"/>
        <dbReference type="EC" id="2.4.99.18"/>
    </reaction>
</comment>
<feature type="transmembrane region" description="Helical" evidence="16">
    <location>
        <begin position="320"/>
        <end position="343"/>
    </location>
</feature>
<evidence type="ECO:0000256" key="8">
    <source>
        <dbReference type="ARBA" id="ARBA00022679"/>
    </source>
</evidence>